<feature type="chain" id="PRO_5045735836" evidence="1">
    <location>
        <begin position="24"/>
        <end position="130"/>
    </location>
</feature>
<dbReference type="Pfam" id="PF16986">
    <property type="entry name" value="CzcE"/>
    <property type="match status" value="1"/>
</dbReference>
<dbReference type="Gene3D" id="2.60.40.2280">
    <property type="entry name" value="Heavy-metal resistance protein CzcE"/>
    <property type="match status" value="1"/>
</dbReference>
<dbReference type="Proteomes" id="UP000634522">
    <property type="component" value="Unassembled WGS sequence"/>
</dbReference>
<evidence type="ECO:0000313" key="3">
    <source>
        <dbReference type="Proteomes" id="UP000634522"/>
    </source>
</evidence>
<dbReference type="EMBL" id="WTVS01000027">
    <property type="protein sequence ID" value="NMF98465.1"/>
    <property type="molecule type" value="Genomic_DNA"/>
</dbReference>
<dbReference type="RefSeq" id="WP_169141221.1">
    <property type="nucleotide sequence ID" value="NZ_WTVS01000027.1"/>
</dbReference>
<comment type="caution">
    <text evidence="2">The sequence shown here is derived from an EMBL/GenBank/DDBJ whole genome shotgun (WGS) entry which is preliminary data.</text>
</comment>
<accession>A0ABX1NH57</accession>
<dbReference type="InterPro" id="IPR038674">
    <property type="entry name" value="CzcE_sf"/>
</dbReference>
<proteinExistence type="predicted"/>
<reference evidence="2 3" key="1">
    <citation type="submission" date="2019-12" db="EMBL/GenBank/DDBJ databases">
        <title>Comparative genomics gives insights into the taxonomy of the Azoarcus-Aromatoleum group and reveals separate origins of nif in the plant-associated Azoarcus and non-plant-associated Aromatoleum sub-groups.</title>
        <authorList>
            <person name="Lafos M."/>
            <person name="Maluk M."/>
            <person name="Batista M."/>
            <person name="Junghare M."/>
            <person name="Carmona M."/>
            <person name="Faoro H."/>
            <person name="Cruz L.M."/>
            <person name="Battistoni F."/>
            <person name="De Souza E."/>
            <person name="Pedrosa F."/>
            <person name="Chen W.-M."/>
            <person name="Poole P.S."/>
            <person name="Dixon R.A."/>
            <person name="James E.K."/>
        </authorList>
    </citation>
    <scope>NUCLEOTIDE SEQUENCE [LARGE SCALE GENOMIC DNA]</scope>
    <source>
        <strain evidence="2 3">T</strain>
    </source>
</reference>
<sequence length="130" mass="14006">MKSTVFSVACASVLLFGTANALAGEQYSEPSGTQVGVLIEVAASAAQERQLARYGYTSLAKAERSITIDGQTRHINVVRMETIAIRVGEKTVTWTFDTLGTASFPLSKIIPGTDQVTVYVDENPMYRGGR</sequence>
<dbReference type="InterPro" id="IPR031560">
    <property type="entry name" value="CzcE"/>
</dbReference>
<keyword evidence="3" id="KW-1185">Reference proteome</keyword>
<organism evidence="2 3">
    <name type="scientific">Aromatoleum toluolicum</name>
    <dbReference type="NCBI Taxonomy" id="90060"/>
    <lineage>
        <taxon>Bacteria</taxon>
        <taxon>Pseudomonadati</taxon>
        <taxon>Pseudomonadota</taxon>
        <taxon>Betaproteobacteria</taxon>
        <taxon>Rhodocyclales</taxon>
        <taxon>Rhodocyclaceae</taxon>
        <taxon>Aromatoleum</taxon>
    </lineage>
</organism>
<gene>
    <name evidence="2" type="ORF">GPA27_13835</name>
</gene>
<evidence type="ECO:0000256" key="1">
    <source>
        <dbReference type="SAM" id="SignalP"/>
    </source>
</evidence>
<keyword evidence="1" id="KW-0732">Signal</keyword>
<protein>
    <submittedName>
        <fullName evidence="2">CzcE family metal-binding protein</fullName>
    </submittedName>
</protein>
<name>A0ABX1NH57_9RHOO</name>
<evidence type="ECO:0000313" key="2">
    <source>
        <dbReference type="EMBL" id="NMF98465.1"/>
    </source>
</evidence>
<feature type="signal peptide" evidence="1">
    <location>
        <begin position="1"/>
        <end position="23"/>
    </location>
</feature>